<proteinExistence type="predicted"/>
<dbReference type="EMBL" id="QEKW01000001">
    <property type="protein sequence ID" value="PVZ14665.1"/>
    <property type="molecule type" value="Genomic_DNA"/>
</dbReference>
<accession>A0A2U1FR51</accession>
<dbReference type="AlphaFoldDB" id="A0A2U1FR51"/>
<comment type="caution">
    <text evidence="2">The sequence shown here is derived from an EMBL/GenBank/DDBJ whole genome shotgun (WGS) entry which is preliminary data.</text>
</comment>
<feature type="domain" description="BLUF" evidence="1">
    <location>
        <begin position="12"/>
        <end position="105"/>
    </location>
</feature>
<dbReference type="Gene3D" id="3.30.70.100">
    <property type="match status" value="1"/>
</dbReference>
<dbReference type="SUPFAM" id="SSF54975">
    <property type="entry name" value="Acylphosphatase/BLUF domain-like"/>
    <property type="match status" value="1"/>
</dbReference>
<keyword evidence="3" id="KW-1185">Reference proteome</keyword>
<evidence type="ECO:0000259" key="1">
    <source>
        <dbReference type="PROSITE" id="PS50925"/>
    </source>
</evidence>
<dbReference type="GO" id="GO:0071949">
    <property type="term" value="F:FAD binding"/>
    <property type="evidence" value="ECO:0007669"/>
    <property type="project" value="InterPro"/>
</dbReference>
<dbReference type="Pfam" id="PF04940">
    <property type="entry name" value="BLUF"/>
    <property type="match status" value="1"/>
</dbReference>
<evidence type="ECO:0000313" key="3">
    <source>
        <dbReference type="Proteomes" id="UP000245639"/>
    </source>
</evidence>
<dbReference type="RefSeq" id="WP_116706475.1">
    <property type="nucleotide sequence ID" value="NZ_QEKW01000001.1"/>
</dbReference>
<dbReference type="SMART" id="SM01034">
    <property type="entry name" value="BLUF"/>
    <property type="match status" value="1"/>
</dbReference>
<reference evidence="2 3" key="1">
    <citation type="submission" date="2018-04" db="EMBL/GenBank/DDBJ databases">
        <title>Genomic Encyclopedia of Type Strains, Phase IV (KMG-IV): sequencing the most valuable type-strain genomes for metagenomic binning, comparative biology and taxonomic classification.</title>
        <authorList>
            <person name="Goeker M."/>
        </authorList>
    </citation>
    <scope>NUCLEOTIDE SEQUENCE [LARGE SCALE GENOMIC DNA]</scope>
    <source>
        <strain evidence="2 3">DSM 45771</strain>
    </source>
</reference>
<dbReference type="GO" id="GO:0009882">
    <property type="term" value="F:blue light photoreceptor activity"/>
    <property type="evidence" value="ECO:0007669"/>
    <property type="project" value="InterPro"/>
</dbReference>
<dbReference type="InterPro" id="IPR036046">
    <property type="entry name" value="Acylphosphatase-like_dom_sf"/>
</dbReference>
<dbReference type="Proteomes" id="UP000245639">
    <property type="component" value="Unassembled WGS sequence"/>
</dbReference>
<organism evidence="2 3">
    <name type="scientific">Actinomycetospora cinnamomea</name>
    <dbReference type="NCBI Taxonomy" id="663609"/>
    <lineage>
        <taxon>Bacteria</taxon>
        <taxon>Bacillati</taxon>
        <taxon>Actinomycetota</taxon>
        <taxon>Actinomycetes</taxon>
        <taxon>Pseudonocardiales</taxon>
        <taxon>Pseudonocardiaceae</taxon>
        <taxon>Actinomycetospora</taxon>
    </lineage>
</organism>
<sequence>MVDPADDPSRATFRLIYRSHMRIPEHERKAELGEIFSTARSNNKRLGVSGALLVWHDQFVQTLEGDENIVRDLYATIHDDPRHERVTVLEEEMVPARVFGRWSMARVSDDDGPDIPLLMNRDKGGITPAAPRETTPEQDDLVATMREYVRTTTTA</sequence>
<dbReference type="PROSITE" id="PS50925">
    <property type="entry name" value="BLUF"/>
    <property type="match status" value="1"/>
</dbReference>
<gene>
    <name evidence="2" type="ORF">C8D89_101532</name>
</gene>
<evidence type="ECO:0000313" key="2">
    <source>
        <dbReference type="EMBL" id="PVZ14665.1"/>
    </source>
</evidence>
<name>A0A2U1FR51_9PSEU</name>
<dbReference type="InterPro" id="IPR007024">
    <property type="entry name" value="BLUF_domain"/>
</dbReference>
<dbReference type="OrthoDB" id="196105at2"/>
<protein>
    <submittedName>
        <fullName evidence="2">FAD-dependent sensor of blue light</fullName>
    </submittedName>
</protein>